<reference evidence="2 3" key="1">
    <citation type="submission" date="2006-05" db="EMBL/GenBank/DDBJ databases">
        <authorList>
            <person name="King G."/>
            <person name="Ferriera S."/>
            <person name="Johnson J."/>
            <person name="Kravitz S."/>
            <person name="Beeson K."/>
            <person name="Sutton G."/>
            <person name="Rogers Y.-H."/>
            <person name="Friedman R."/>
            <person name="Frazier M."/>
            <person name="Venter J.C."/>
        </authorList>
    </citation>
    <scope>NUCLEOTIDE SEQUENCE [LARGE SCALE GENOMIC DNA]</scope>
    <source>
        <strain evidence="3">ATCC 25650 / DSM 13394 / JCM 20685 / NBRC 16684 / NCIMB 2208 / IAM 12614 / B1</strain>
    </source>
</reference>
<organism evidence="2 3">
    <name type="scientific">Roseibium aggregatum (strain ATCC 25650 / DSM 13394 / JCM 20685 / NBRC 16684 / NCIMB 2208 / IAM 12614 / B1)</name>
    <name type="common">Stappia aggregata</name>
    <dbReference type="NCBI Taxonomy" id="384765"/>
    <lineage>
        <taxon>Bacteria</taxon>
        <taxon>Pseudomonadati</taxon>
        <taxon>Pseudomonadota</taxon>
        <taxon>Alphaproteobacteria</taxon>
        <taxon>Hyphomicrobiales</taxon>
        <taxon>Stappiaceae</taxon>
        <taxon>Roseibium</taxon>
    </lineage>
</organism>
<dbReference type="AlphaFoldDB" id="A0NRB9"/>
<sequence length="209" mass="22815">MEKRMADGCPAFERAAPTCGKRTAANRRGTMTIRNTFLAPLFRGVALAVLLVPAAIAQETVTPETADAVTKGQADRFSLVKVDDDILRVDRQNGTVSICKEQSEAWRCNPVPLAEDAYLAEINELAGEVDRLTARLEEVEGNGAKPEKQLPPGSALDRPAPKSGENGSSPSTTEEDEELEKVLTFTESAMRRFFGMVRDLQKDFEGDTK</sequence>
<gene>
    <name evidence="2" type="ORF">SIAM614_07468</name>
</gene>
<name>A0NRB9_ROSAI</name>
<dbReference type="EMBL" id="AAUW01000005">
    <property type="protein sequence ID" value="EAV44700.1"/>
    <property type="molecule type" value="Genomic_DNA"/>
</dbReference>
<accession>A0NRB9</accession>
<feature type="region of interest" description="Disordered" evidence="1">
    <location>
        <begin position="139"/>
        <end position="182"/>
    </location>
</feature>
<comment type="caution">
    <text evidence="2">The sequence shown here is derived from an EMBL/GenBank/DDBJ whole genome shotgun (WGS) entry which is preliminary data.</text>
</comment>
<dbReference type="Proteomes" id="UP000004848">
    <property type="component" value="Unassembled WGS sequence"/>
</dbReference>
<proteinExistence type="predicted"/>
<evidence type="ECO:0000313" key="2">
    <source>
        <dbReference type="EMBL" id="EAV44700.1"/>
    </source>
</evidence>
<evidence type="ECO:0000313" key="3">
    <source>
        <dbReference type="Proteomes" id="UP000004848"/>
    </source>
</evidence>
<evidence type="ECO:0000256" key="1">
    <source>
        <dbReference type="SAM" id="MobiDB-lite"/>
    </source>
</evidence>
<protein>
    <submittedName>
        <fullName evidence="2">Uncharacterized protein</fullName>
    </submittedName>
</protein>